<comment type="caution">
    <text evidence="1">The sequence shown here is derived from an EMBL/GenBank/DDBJ whole genome shotgun (WGS) entry which is preliminary data.</text>
</comment>
<accession>A0A096B787</accession>
<proteinExistence type="predicted"/>
<sequence length="63" mass="7344">MGMKVRFLGESDPLMLMHGKVYDVTAVENGWYRIVDEDSEENPYEDIPSGYLYPPELFEIVEE</sequence>
<dbReference type="eggNOG" id="ENOG5033BTW">
    <property type="taxonomic scope" value="Bacteria"/>
</dbReference>
<protein>
    <submittedName>
        <fullName evidence="1">Uncharacterized protein</fullName>
    </submittedName>
</protein>
<dbReference type="HOGENOM" id="CLU_181362_1_0_9"/>
<name>A0A096B787_FLAPL</name>
<evidence type="ECO:0000313" key="1">
    <source>
        <dbReference type="EMBL" id="KGF54816.1"/>
    </source>
</evidence>
<evidence type="ECO:0000313" key="2">
    <source>
        <dbReference type="Proteomes" id="UP000029585"/>
    </source>
</evidence>
<dbReference type="EMBL" id="ADLO01000079">
    <property type="protein sequence ID" value="KGF54816.1"/>
    <property type="molecule type" value="Genomic_DNA"/>
</dbReference>
<dbReference type="Proteomes" id="UP000029585">
    <property type="component" value="Unassembled WGS sequence"/>
</dbReference>
<dbReference type="AlphaFoldDB" id="A0A096B787"/>
<reference evidence="1 2" key="1">
    <citation type="submission" date="2011-08" db="EMBL/GenBank/DDBJ databases">
        <title>The Genome Sequence of Clostridium orbiscindens 1_3_50AFAA.</title>
        <authorList>
            <consortium name="The Broad Institute Genome Sequencing Platform"/>
            <person name="Earl A."/>
            <person name="Ward D."/>
            <person name="Feldgarden M."/>
            <person name="Gevers D."/>
            <person name="Daigneault M."/>
            <person name="Strauss J."/>
            <person name="Allen-Vercoe E."/>
            <person name="Young S.K."/>
            <person name="Zeng Q."/>
            <person name="Gargeya S."/>
            <person name="Fitzgerald M."/>
            <person name="Haas B."/>
            <person name="Abouelleil A."/>
            <person name="Alvarado L."/>
            <person name="Arachchi H.M."/>
            <person name="Berlin A."/>
            <person name="Brown A."/>
            <person name="Chapman S.B."/>
            <person name="Chen Z."/>
            <person name="Dunbar C."/>
            <person name="Freedman E."/>
            <person name="Gearin G."/>
            <person name="Gellesch M."/>
            <person name="Goldberg J."/>
            <person name="Griggs A."/>
            <person name="Gujja S."/>
            <person name="Heiman D."/>
            <person name="Howarth C."/>
            <person name="Larson L."/>
            <person name="Lui A."/>
            <person name="MacDonald P.J.P."/>
            <person name="Montmayeur A."/>
            <person name="Murphy C."/>
            <person name="Neiman D."/>
            <person name="Pearson M."/>
            <person name="Priest M."/>
            <person name="Roberts A."/>
            <person name="Saif S."/>
            <person name="Shea T."/>
            <person name="Shenoy N."/>
            <person name="Sisk P."/>
            <person name="Stolte C."/>
            <person name="Sykes S."/>
            <person name="Wortman J."/>
            <person name="Nusbaum C."/>
            <person name="Birren B."/>
        </authorList>
    </citation>
    <scope>NUCLEOTIDE SEQUENCE [LARGE SCALE GENOMIC DNA]</scope>
    <source>
        <strain evidence="1 2">1_3_50AFAA</strain>
    </source>
</reference>
<gene>
    <name evidence="1" type="ORF">HMPREF9460_02507</name>
</gene>
<keyword evidence="2" id="KW-1185">Reference proteome</keyword>
<organism evidence="1 2">
    <name type="scientific">Flavonifractor plautii 1_3_50AFAA</name>
    <dbReference type="NCBI Taxonomy" id="742738"/>
    <lineage>
        <taxon>Bacteria</taxon>
        <taxon>Bacillati</taxon>
        <taxon>Bacillota</taxon>
        <taxon>Clostridia</taxon>
        <taxon>Eubacteriales</taxon>
        <taxon>Oscillospiraceae</taxon>
        <taxon>Flavonifractor</taxon>
    </lineage>
</organism>
<dbReference type="PATRIC" id="fig|742738.3.peg.2574"/>